<proteinExistence type="predicted"/>
<organism evidence="1">
    <name type="scientific">uncultured Caudovirales phage</name>
    <dbReference type="NCBI Taxonomy" id="2100421"/>
    <lineage>
        <taxon>Viruses</taxon>
        <taxon>Duplodnaviria</taxon>
        <taxon>Heunggongvirae</taxon>
        <taxon>Uroviricota</taxon>
        <taxon>Caudoviricetes</taxon>
        <taxon>Peduoviridae</taxon>
        <taxon>Maltschvirus</taxon>
        <taxon>Maltschvirus maltsch</taxon>
    </lineage>
</organism>
<gene>
    <name evidence="1" type="ORF">UFOVP307_51</name>
</gene>
<accession>A0A6J5LUL0</accession>
<name>A0A6J5LUL0_9CAUD</name>
<evidence type="ECO:0000313" key="1">
    <source>
        <dbReference type="EMBL" id="CAB4136783.1"/>
    </source>
</evidence>
<protein>
    <submittedName>
        <fullName evidence="1">Uncharacterized protein</fullName>
    </submittedName>
</protein>
<sequence length="85" mass="9397">MAVLFKLGVFIMLKTMKAKYFGKCKLSGALIKPGDYILYDTSTKKAQLQPDSDTITFIGENGPSTFYRNKRGRCIDAPCCGCCTI</sequence>
<reference evidence="1" key="1">
    <citation type="submission" date="2020-04" db="EMBL/GenBank/DDBJ databases">
        <authorList>
            <person name="Chiriac C."/>
            <person name="Salcher M."/>
            <person name="Ghai R."/>
            <person name="Kavagutti S V."/>
        </authorList>
    </citation>
    <scope>NUCLEOTIDE SEQUENCE</scope>
</reference>
<dbReference type="EMBL" id="LR796323">
    <property type="protein sequence ID" value="CAB4136783.1"/>
    <property type="molecule type" value="Genomic_DNA"/>
</dbReference>